<dbReference type="InterPro" id="IPR011990">
    <property type="entry name" value="TPR-like_helical_dom_sf"/>
</dbReference>
<dbReference type="Proteomes" id="UP000185596">
    <property type="component" value="Unassembled WGS sequence"/>
</dbReference>
<dbReference type="AlphaFoldDB" id="A0A1Q8BT82"/>
<protein>
    <submittedName>
        <fullName evidence="2">Uncharacterized protein</fullName>
    </submittedName>
</protein>
<dbReference type="STRING" id="1912961.BU204_37225"/>
<feature type="compositionally biased region" description="Basic residues" evidence="1">
    <location>
        <begin position="335"/>
        <end position="348"/>
    </location>
</feature>
<dbReference type="OrthoDB" id="3218567at2"/>
<feature type="region of interest" description="Disordered" evidence="1">
    <location>
        <begin position="306"/>
        <end position="356"/>
    </location>
</feature>
<proteinExistence type="predicted"/>
<evidence type="ECO:0000313" key="2">
    <source>
        <dbReference type="EMBL" id="OLF05306.1"/>
    </source>
</evidence>
<keyword evidence="3" id="KW-1185">Reference proteome</keyword>
<feature type="compositionally biased region" description="Basic and acidic residues" evidence="1">
    <location>
        <begin position="319"/>
        <end position="329"/>
    </location>
</feature>
<reference evidence="2 3" key="1">
    <citation type="submission" date="2016-12" db="EMBL/GenBank/DDBJ databases">
        <title>The draft genome sequence of Actinophytocola sp. 11-183.</title>
        <authorList>
            <person name="Wang W."/>
            <person name="Yuan L."/>
        </authorList>
    </citation>
    <scope>NUCLEOTIDE SEQUENCE [LARGE SCALE GENOMIC DNA]</scope>
    <source>
        <strain evidence="2 3">11-183</strain>
    </source>
</reference>
<evidence type="ECO:0000313" key="3">
    <source>
        <dbReference type="Proteomes" id="UP000185596"/>
    </source>
</evidence>
<organism evidence="2 3">
    <name type="scientific">Actinophytocola xanthii</name>
    <dbReference type="NCBI Taxonomy" id="1912961"/>
    <lineage>
        <taxon>Bacteria</taxon>
        <taxon>Bacillati</taxon>
        <taxon>Actinomycetota</taxon>
        <taxon>Actinomycetes</taxon>
        <taxon>Pseudonocardiales</taxon>
        <taxon>Pseudonocardiaceae</taxon>
    </lineage>
</organism>
<dbReference type="Gene3D" id="1.25.40.10">
    <property type="entry name" value="Tetratricopeptide repeat domain"/>
    <property type="match status" value="1"/>
</dbReference>
<evidence type="ECO:0000256" key="1">
    <source>
        <dbReference type="SAM" id="MobiDB-lite"/>
    </source>
</evidence>
<gene>
    <name evidence="2" type="ORF">BU204_37225</name>
</gene>
<dbReference type="EMBL" id="MSIE01000141">
    <property type="protein sequence ID" value="OLF05306.1"/>
    <property type="molecule type" value="Genomic_DNA"/>
</dbReference>
<name>A0A1Q8BT82_9PSEU</name>
<feature type="compositionally biased region" description="Basic residues" evidence="1">
    <location>
        <begin position="306"/>
        <end position="317"/>
    </location>
</feature>
<sequence length="356" mass="38915">MRPVGGDADHGDVAFRSWVAEGAGVSRTLLARLPAFAGVEGDRVERYRRWLAGMYPGESALNPVRPDRLGEDLVAMTLVDPAGHGGGGQSVIERGQLVRGLTVLGRSASRHAHLRPVMHDLLSASAADRLPVGMAVATQLEDETLISVLTELSENDPDLAELVVDHLPDQSLALAVFAVVRTRAALEHERRKPEPDEETLGWLAVRMAIRLGALEETGEALSYAVDAVQRYQDLTTRDPAFGPDLANALNTLAGAFDAADLPEDALDTADDSVRRLRRLSGNDQELRLILSTALMTKQCAEWARQARGRRVGHRARRTGQQDHDRRSKALDAGGHHRGRPWRSTRKLWHSSGAFSR</sequence>
<comment type="caution">
    <text evidence="2">The sequence shown here is derived from an EMBL/GenBank/DDBJ whole genome shotgun (WGS) entry which is preliminary data.</text>
</comment>
<accession>A0A1Q8BT82</accession>
<dbReference type="RefSeq" id="WP_075130491.1">
    <property type="nucleotide sequence ID" value="NZ_MSIE01000141.1"/>
</dbReference>